<dbReference type="PANTHER" id="PTHR43298">
    <property type="entry name" value="MULTIDRUG RESISTANCE PROTEIN NORM-RELATED"/>
    <property type="match status" value="1"/>
</dbReference>
<feature type="transmembrane region" description="Helical" evidence="10">
    <location>
        <begin position="297"/>
        <end position="319"/>
    </location>
</feature>
<dbReference type="EMBL" id="CP014646">
    <property type="protein sequence ID" value="AMO36464.1"/>
    <property type="molecule type" value="Genomic_DNA"/>
</dbReference>
<evidence type="ECO:0000256" key="4">
    <source>
        <dbReference type="ARBA" id="ARBA00022475"/>
    </source>
</evidence>
<comment type="subcellular location">
    <subcellularLocation>
        <location evidence="1">Cell inner membrane</location>
        <topology evidence="1">Multi-pass membrane protein</topology>
    </subcellularLocation>
</comment>
<evidence type="ECO:0000256" key="9">
    <source>
        <dbReference type="ARBA" id="ARBA00031636"/>
    </source>
</evidence>
<feature type="transmembrane region" description="Helical" evidence="10">
    <location>
        <begin position="103"/>
        <end position="120"/>
    </location>
</feature>
<feature type="transmembrane region" description="Helical" evidence="10">
    <location>
        <begin position="140"/>
        <end position="158"/>
    </location>
</feature>
<keyword evidence="3" id="KW-0050">Antiport</keyword>
<evidence type="ECO:0000256" key="3">
    <source>
        <dbReference type="ARBA" id="ARBA00022449"/>
    </source>
</evidence>
<feature type="transmembrane region" description="Helical" evidence="10">
    <location>
        <begin position="252"/>
        <end position="277"/>
    </location>
</feature>
<feature type="transmembrane region" description="Helical" evidence="10">
    <location>
        <begin position="331"/>
        <end position="350"/>
    </location>
</feature>
<dbReference type="InterPro" id="IPR050222">
    <property type="entry name" value="MATE_MdtK"/>
</dbReference>
<protein>
    <recommendedName>
        <fullName evidence="9">Multidrug-efflux transporter</fullName>
    </recommendedName>
</protein>
<dbReference type="GO" id="GO:0006811">
    <property type="term" value="P:monoatomic ion transport"/>
    <property type="evidence" value="ECO:0007669"/>
    <property type="project" value="UniProtKB-KW"/>
</dbReference>
<dbReference type="GO" id="GO:0015297">
    <property type="term" value="F:antiporter activity"/>
    <property type="evidence" value="ECO:0007669"/>
    <property type="project" value="UniProtKB-KW"/>
</dbReference>
<feature type="transmembrane region" description="Helical" evidence="10">
    <location>
        <begin position="434"/>
        <end position="456"/>
    </location>
</feature>
<evidence type="ECO:0000256" key="6">
    <source>
        <dbReference type="ARBA" id="ARBA00022989"/>
    </source>
</evidence>
<dbReference type="STRING" id="1134435.AC731_005655"/>
<reference evidence="12" key="1">
    <citation type="submission" date="2016-03" db="EMBL/GenBank/DDBJ databases">
        <authorList>
            <person name="Ma C."/>
            <person name="Zhou S."/>
            <person name="Yang G."/>
        </authorList>
    </citation>
    <scope>NUCLEOTIDE SEQUENCE [LARGE SCALE GENOMIC DNA]</scope>
    <source>
        <strain evidence="12">SgZ-1</strain>
    </source>
</reference>
<sequence length="475" mass="50203">MNPATVQGSALPAPSAGAITRQLLHHAWPVLVAQILSMSMMIADTLIAGRYGTADLAAVAVGSGLYISVVMLLVGILQAVAPTVAHLFGAGRLHAIGPALQQGFWLALMLAVPGTLVLGYPEHLLQLARVPPDIAEGAGAYMQAAAFGLPAVLLYRTFYAFNNAVGRPRVLMAISFVVTATHIPLAWALTNGLFGFAGLPALGGTGCGVSTAIVAWLGLICGFTHLVRSPAYRPYAIFFDWRPPRLREIGALLRLGVPMGFSTFIEITSFTLIALFVARLGAEAVAGHRVVANLAALVYMLPLAMSIATLVLVGQAAGAHDWARARATVRVSLYLTAGFATAIGIGLWLLREPVIALSSTDPAVRAVALGLVAYICIYQLTDSTQTVAAHALRGFKVTLLPMFLHTLCFWGVGLGGGYWATYHAFGRETAPTVAGFWEASVAATVLATALFGWLLYRVMGRQGDSWPPHSRNRAP</sequence>
<keyword evidence="4" id="KW-1003">Cell membrane</keyword>
<dbReference type="Pfam" id="PF01554">
    <property type="entry name" value="MatE"/>
    <property type="match status" value="2"/>
</dbReference>
<feature type="transmembrane region" description="Helical" evidence="10">
    <location>
        <begin position="30"/>
        <end position="53"/>
    </location>
</feature>
<dbReference type="CDD" id="cd13131">
    <property type="entry name" value="MATE_NorM_like"/>
    <property type="match status" value="1"/>
</dbReference>
<evidence type="ECO:0000256" key="5">
    <source>
        <dbReference type="ARBA" id="ARBA00022692"/>
    </source>
</evidence>
<evidence type="ECO:0000256" key="8">
    <source>
        <dbReference type="ARBA" id="ARBA00023136"/>
    </source>
</evidence>
<name>A0A127K4D2_9RHOO</name>
<keyword evidence="12" id="KW-1185">Reference proteome</keyword>
<dbReference type="NCBIfam" id="TIGR00797">
    <property type="entry name" value="matE"/>
    <property type="match status" value="1"/>
</dbReference>
<keyword evidence="7" id="KW-0406">Ion transport</keyword>
<evidence type="ECO:0000256" key="1">
    <source>
        <dbReference type="ARBA" id="ARBA00004429"/>
    </source>
</evidence>
<evidence type="ECO:0000313" key="11">
    <source>
        <dbReference type="EMBL" id="AMO36464.1"/>
    </source>
</evidence>
<dbReference type="KEGG" id="thu:AC731_005655"/>
<feature type="transmembrane region" description="Helical" evidence="10">
    <location>
        <begin position="201"/>
        <end position="223"/>
    </location>
</feature>
<feature type="transmembrane region" description="Helical" evidence="10">
    <location>
        <begin position="402"/>
        <end position="422"/>
    </location>
</feature>
<dbReference type="GO" id="GO:0005886">
    <property type="term" value="C:plasma membrane"/>
    <property type="evidence" value="ECO:0007669"/>
    <property type="project" value="UniProtKB-SubCell"/>
</dbReference>
<keyword evidence="6 10" id="KW-1133">Transmembrane helix</keyword>
<evidence type="ECO:0000256" key="10">
    <source>
        <dbReference type="SAM" id="Phobius"/>
    </source>
</evidence>
<gene>
    <name evidence="11" type="ORF">AC731_005655</name>
</gene>
<keyword evidence="2" id="KW-0813">Transport</keyword>
<dbReference type="InterPro" id="IPR048279">
    <property type="entry name" value="MdtK-like"/>
</dbReference>
<keyword evidence="5 10" id="KW-0812">Transmembrane</keyword>
<evidence type="ECO:0000256" key="2">
    <source>
        <dbReference type="ARBA" id="ARBA00022448"/>
    </source>
</evidence>
<feature type="transmembrane region" description="Helical" evidence="10">
    <location>
        <begin position="170"/>
        <end position="189"/>
    </location>
</feature>
<dbReference type="RefSeq" id="WP_048703914.1">
    <property type="nucleotide sequence ID" value="NZ_CP014646.1"/>
</dbReference>
<dbReference type="PIRSF" id="PIRSF006603">
    <property type="entry name" value="DinF"/>
    <property type="match status" value="1"/>
</dbReference>
<feature type="transmembrane region" description="Helical" evidence="10">
    <location>
        <begin position="362"/>
        <end position="381"/>
    </location>
</feature>
<feature type="transmembrane region" description="Helical" evidence="10">
    <location>
        <begin position="65"/>
        <end position="91"/>
    </location>
</feature>
<dbReference type="AlphaFoldDB" id="A0A127K4D2"/>
<dbReference type="Proteomes" id="UP000036902">
    <property type="component" value="Chromosome"/>
</dbReference>
<proteinExistence type="predicted"/>
<dbReference type="PANTHER" id="PTHR43298:SF2">
    <property type="entry name" value="FMN_FAD EXPORTER YEEO-RELATED"/>
    <property type="match status" value="1"/>
</dbReference>
<evidence type="ECO:0000313" key="12">
    <source>
        <dbReference type="Proteomes" id="UP000036902"/>
    </source>
</evidence>
<dbReference type="GO" id="GO:0042910">
    <property type="term" value="F:xenobiotic transmembrane transporter activity"/>
    <property type="evidence" value="ECO:0007669"/>
    <property type="project" value="InterPro"/>
</dbReference>
<accession>A0A127K4D2</accession>
<organism evidence="11 12">
    <name type="scientific">Thauera humireducens</name>
    <dbReference type="NCBI Taxonomy" id="1134435"/>
    <lineage>
        <taxon>Bacteria</taxon>
        <taxon>Pseudomonadati</taxon>
        <taxon>Pseudomonadota</taxon>
        <taxon>Betaproteobacteria</taxon>
        <taxon>Rhodocyclales</taxon>
        <taxon>Zoogloeaceae</taxon>
        <taxon>Thauera</taxon>
    </lineage>
</organism>
<keyword evidence="8 10" id="KW-0472">Membrane</keyword>
<evidence type="ECO:0000256" key="7">
    <source>
        <dbReference type="ARBA" id="ARBA00023065"/>
    </source>
</evidence>
<dbReference type="InterPro" id="IPR002528">
    <property type="entry name" value="MATE_fam"/>
</dbReference>